<dbReference type="GO" id="GO:0005886">
    <property type="term" value="C:plasma membrane"/>
    <property type="evidence" value="ECO:0007669"/>
    <property type="project" value="UniProtKB-SubCell"/>
</dbReference>
<dbReference type="PIRSF" id="PIRSF004862">
    <property type="entry name" value="FliF"/>
    <property type="match status" value="1"/>
</dbReference>
<dbReference type="EMBL" id="DXGF01000133">
    <property type="protein sequence ID" value="HIW84126.1"/>
    <property type="molecule type" value="Genomic_DNA"/>
</dbReference>
<dbReference type="Gene3D" id="3.30.300.30">
    <property type="match status" value="1"/>
</dbReference>
<evidence type="ECO:0000313" key="14">
    <source>
        <dbReference type="EMBL" id="HIW84126.1"/>
    </source>
</evidence>
<dbReference type="AlphaFoldDB" id="A0A9D1R9D8"/>
<evidence type="ECO:0000256" key="1">
    <source>
        <dbReference type="ARBA" id="ARBA00004117"/>
    </source>
</evidence>
<dbReference type="InterPro" id="IPR013556">
    <property type="entry name" value="Flag_M-ring_C"/>
</dbReference>
<protein>
    <recommendedName>
        <fullName evidence="9">Flagellar M-ring protein</fullName>
    </recommendedName>
</protein>
<accession>A0A9D1R9D8</accession>
<reference evidence="14" key="2">
    <citation type="submission" date="2021-04" db="EMBL/GenBank/DDBJ databases">
        <authorList>
            <person name="Gilroy R."/>
        </authorList>
    </citation>
    <scope>NUCLEOTIDE SEQUENCE</scope>
    <source>
        <strain evidence="14">ChiSxjej1B13-11762</strain>
    </source>
</reference>
<dbReference type="Pfam" id="PF08345">
    <property type="entry name" value="YscJ_FliF_C"/>
    <property type="match status" value="1"/>
</dbReference>
<keyword evidence="4" id="KW-1003">Cell membrane</keyword>
<keyword evidence="7 11" id="KW-0472">Membrane</keyword>
<feature type="domain" description="Flagellar M-ring C-terminal" evidence="13">
    <location>
        <begin position="254"/>
        <end position="413"/>
    </location>
</feature>
<dbReference type="NCBIfam" id="TIGR00206">
    <property type="entry name" value="fliF"/>
    <property type="match status" value="1"/>
</dbReference>
<evidence type="ECO:0000256" key="6">
    <source>
        <dbReference type="ARBA" id="ARBA00022989"/>
    </source>
</evidence>
<evidence type="ECO:0000256" key="5">
    <source>
        <dbReference type="ARBA" id="ARBA00022692"/>
    </source>
</evidence>
<keyword evidence="14" id="KW-0282">Flagellum</keyword>
<name>A0A9D1R9D8_9FIRM</name>
<evidence type="ECO:0000256" key="3">
    <source>
        <dbReference type="ARBA" id="ARBA00007971"/>
    </source>
</evidence>
<sequence length="540" mass="59306">MDVKKRLSELKQYIVGLDKKVKIIAGVVAVLVIAVAIIVAVILNHKEYVPLFSELSQEEANEIVGQLQEEGVDYRYEGDGNILVEESQADSTRASLVYDGYPSSGFTYDVFTENAGGMATDSEQQTYKLYELQNRIGATIGLFDGVSDAKVTIALGEEQRYVLEDADETDQNTPSASVVVTMQSGAQLSDKQAEAIQRLVARSVPDMQMENVSVFDQNGIELSTSSEDQTTTATEAELARIVEQKIEQKVVNVLSPFYGDGNIRVSANGSINMDRIIRESTTYTTPEKIDENDKTGIVSNEQGSTTESTGTDGAAGVAGTEENADITEYNQEDGNANSTYNNETYDREYLVNQVKEQTEIDPGVMDDLTISISINGNSFGDLSYNDVRELAANATGITLEEAEQKITAVAAPFYTEEEPQDVASTFATVLSENRGILLAVLGGLLLLLLVLIIVRVILGRRKRKREQEALLAEDDFAIADLAELNAEDEKKKEMDILSMQNERSRELRENIRDFAENNPEISAQMLRSWLNGGEENGANE</sequence>
<proteinExistence type="inferred from homology"/>
<keyword evidence="8 9" id="KW-0975">Bacterial flagellum</keyword>
<dbReference type="InterPro" id="IPR000067">
    <property type="entry name" value="FlgMring_FliF"/>
</dbReference>
<reference evidence="14" key="1">
    <citation type="journal article" date="2021" name="PeerJ">
        <title>Extensive microbial diversity within the chicken gut microbiome revealed by metagenomics and culture.</title>
        <authorList>
            <person name="Gilroy R."/>
            <person name="Ravi A."/>
            <person name="Getino M."/>
            <person name="Pursley I."/>
            <person name="Horton D.L."/>
            <person name="Alikhan N.F."/>
            <person name="Baker D."/>
            <person name="Gharbi K."/>
            <person name="Hall N."/>
            <person name="Watson M."/>
            <person name="Adriaenssens E.M."/>
            <person name="Foster-Nyarko E."/>
            <person name="Jarju S."/>
            <person name="Secka A."/>
            <person name="Antonio M."/>
            <person name="Oren A."/>
            <person name="Chaudhuri R.R."/>
            <person name="La Ragione R."/>
            <person name="Hildebrand F."/>
            <person name="Pallen M.J."/>
        </authorList>
    </citation>
    <scope>NUCLEOTIDE SEQUENCE</scope>
    <source>
        <strain evidence="14">ChiSxjej1B13-11762</strain>
    </source>
</reference>
<evidence type="ECO:0000256" key="10">
    <source>
        <dbReference type="SAM" id="MobiDB-lite"/>
    </source>
</evidence>
<evidence type="ECO:0000256" key="4">
    <source>
        <dbReference type="ARBA" id="ARBA00022475"/>
    </source>
</evidence>
<dbReference type="GO" id="GO:0009431">
    <property type="term" value="C:bacterial-type flagellum basal body, MS ring"/>
    <property type="evidence" value="ECO:0007669"/>
    <property type="project" value="InterPro"/>
</dbReference>
<feature type="domain" description="Flagellar M-ring N-terminal" evidence="12">
    <location>
        <begin position="44"/>
        <end position="223"/>
    </location>
</feature>
<keyword evidence="5 11" id="KW-0812">Transmembrane</keyword>
<evidence type="ECO:0000313" key="15">
    <source>
        <dbReference type="Proteomes" id="UP000824263"/>
    </source>
</evidence>
<evidence type="ECO:0000256" key="9">
    <source>
        <dbReference type="PIRNR" id="PIRNR004862"/>
    </source>
</evidence>
<gene>
    <name evidence="14" type="primary">fliF</name>
    <name evidence="14" type="ORF">H9873_07385</name>
</gene>
<dbReference type="Pfam" id="PF01514">
    <property type="entry name" value="YscJ_FliF"/>
    <property type="match status" value="1"/>
</dbReference>
<feature type="transmembrane region" description="Helical" evidence="11">
    <location>
        <begin position="21"/>
        <end position="43"/>
    </location>
</feature>
<evidence type="ECO:0000256" key="11">
    <source>
        <dbReference type="SAM" id="Phobius"/>
    </source>
</evidence>
<evidence type="ECO:0000256" key="2">
    <source>
        <dbReference type="ARBA" id="ARBA00004651"/>
    </source>
</evidence>
<keyword evidence="6 11" id="KW-1133">Transmembrane helix</keyword>
<feature type="transmembrane region" description="Helical" evidence="11">
    <location>
        <begin position="436"/>
        <end position="458"/>
    </location>
</feature>
<organism evidence="14 15">
    <name type="scientific">Candidatus Dorea gallistercoris</name>
    <dbReference type="NCBI Taxonomy" id="2838542"/>
    <lineage>
        <taxon>Bacteria</taxon>
        <taxon>Bacillati</taxon>
        <taxon>Bacillota</taxon>
        <taxon>Clostridia</taxon>
        <taxon>Lachnospirales</taxon>
        <taxon>Lachnospiraceae</taxon>
        <taxon>Dorea</taxon>
    </lineage>
</organism>
<feature type="region of interest" description="Disordered" evidence="10">
    <location>
        <begin position="282"/>
        <end position="318"/>
    </location>
</feature>
<comment type="function">
    <text evidence="9">The M ring may be actively involved in energy transduction.</text>
</comment>
<dbReference type="PANTHER" id="PTHR30046:SF0">
    <property type="entry name" value="FLAGELLAR M-RING PROTEIN"/>
    <property type="match status" value="1"/>
</dbReference>
<dbReference type="GO" id="GO:0071973">
    <property type="term" value="P:bacterial-type flagellum-dependent cell motility"/>
    <property type="evidence" value="ECO:0007669"/>
    <property type="project" value="InterPro"/>
</dbReference>
<comment type="similarity">
    <text evidence="3 9">Belongs to the FliF family.</text>
</comment>
<evidence type="ECO:0000259" key="12">
    <source>
        <dbReference type="Pfam" id="PF01514"/>
    </source>
</evidence>
<evidence type="ECO:0000259" key="13">
    <source>
        <dbReference type="Pfam" id="PF08345"/>
    </source>
</evidence>
<feature type="compositionally biased region" description="Low complexity" evidence="10">
    <location>
        <begin position="309"/>
        <end position="318"/>
    </location>
</feature>
<feature type="compositionally biased region" description="Polar residues" evidence="10">
    <location>
        <begin position="297"/>
        <end position="308"/>
    </location>
</feature>
<dbReference type="InterPro" id="IPR043427">
    <property type="entry name" value="YscJ/FliF"/>
</dbReference>
<evidence type="ECO:0000256" key="8">
    <source>
        <dbReference type="ARBA" id="ARBA00023143"/>
    </source>
</evidence>
<dbReference type="InterPro" id="IPR006182">
    <property type="entry name" value="FliF_N_dom"/>
</dbReference>
<keyword evidence="14" id="KW-0969">Cilium</keyword>
<dbReference type="GO" id="GO:0003774">
    <property type="term" value="F:cytoskeletal motor activity"/>
    <property type="evidence" value="ECO:0007669"/>
    <property type="project" value="InterPro"/>
</dbReference>
<comment type="subcellular location">
    <subcellularLocation>
        <location evidence="1 9">Bacterial flagellum basal body</location>
    </subcellularLocation>
    <subcellularLocation>
        <location evidence="2">Cell membrane</location>
        <topology evidence="2">Multi-pass membrane protein</topology>
    </subcellularLocation>
</comment>
<evidence type="ECO:0000256" key="7">
    <source>
        <dbReference type="ARBA" id="ARBA00023136"/>
    </source>
</evidence>
<comment type="caution">
    <text evidence="14">The sequence shown here is derived from an EMBL/GenBank/DDBJ whole genome shotgun (WGS) entry which is preliminary data.</text>
</comment>
<dbReference type="PANTHER" id="PTHR30046">
    <property type="entry name" value="FLAGELLAR M-RING PROTEIN"/>
    <property type="match status" value="1"/>
</dbReference>
<dbReference type="InterPro" id="IPR045851">
    <property type="entry name" value="AMP-bd_C_sf"/>
</dbReference>
<dbReference type="Proteomes" id="UP000824263">
    <property type="component" value="Unassembled WGS sequence"/>
</dbReference>
<keyword evidence="14" id="KW-0966">Cell projection</keyword>